<sequence>MRSSILTQKEFKKQRKKVRPPPPSQTPDDGGHKKIGHRGRLKQARYLAPTKQPWINTVIQPTKQPWINTVIQTHTFKSQALKPQKHISKNWQGGQHITHINKSHMSKNSSDILVRVSCIFPILDKFQ</sequence>
<organism evidence="2 3">
    <name type="scientific">Dreissena polymorpha</name>
    <name type="common">Zebra mussel</name>
    <name type="synonym">Mytilus polymorpha</name>
    <dbReference type="NCBI Taxonomy" id="45954"/>
    <lineage>
        <taxon>Eukaryota</taxon>
        <taxon>Metazoa</taxon>
        <taxon>Spiralia</taxon>
        <taxon>Lophotrochozoa</taxon>
        <taxon>Mollusca</taxon>
        <taxon>Bivalvia</taxon>
        <taxon>Autobranchia</taxon>
        <taxon>Heteroconchia</taxon>
        <taxon>Euheterodonta</taxon>
        <taxon>Imparidentia</taxon>
        <taxon>Neoheterodontei</taxon>
        <taxon>Myida</taxon>
        <taxon>Dreissenoidea</taxon>
        <taxon>Dreissenidae</taxon>
        <taxon>Dreissena</taxon>
    </lineage>
</organism>
<dbReference type="EMBL" id="JAIWYP010000023">
    <property type="protein sequence ID" value="KAH3692336.1"/>
    <property type="molecule type" value="Genomic_DNA"/>
</dbReference>
<reference evidence="2" key="2">
    <citation type="submission" date="2020-11" db="EMBL/GenBank/DDBJ databases">
        <authorList>
            <person name="McCartney M.A."/>
            <person name="Auch B."/>
            <person name="Kono T."/>
            <person name="Mallez S."/>
            <person name="Becker A."/>
            <person name="Gohl D.M."/>
            <person name="Silverstein K.A.T."/>
            <person name="Koren S."/>
            <person name="Bechman K.B."/>
            <person name="Herman A."/>
            <person name="Abrahante J.E."/>
            <person name="Garbe J."/>
        </authorList>
    </citation>
    <scope>NUCLEOTIDE SEQUENCE</scope>
    <source>
        <strain evidence="2">Duluth1</strain>
        <tissue evidence="2">Whole animal</tissue>
    </source>
</reference>
<accession>A0A9D3Y5N1</accession>
<evidence type="ECO:0000313" key="2">
    <source>
        <dbReference type="EMBL" id="KAH3692336.1"/>
    </source>
</evidence>
<protein>
    <submittedName>
        <fullName evidence="2">Uncharacterized protein</fullName>
    </submittedName>
</protein>
<keyword evidence="3" id="KW-1185">Reference proteome</keyword>
<dbReference type="AlphaFoldDB" id="A0A9D3Y5N1"/>
<feature type="region of interest" description="Disordered" evidence="1">
    <location>
        <begin position="1"/>
        <end position="40"/>
    </location>
</feature>
<reference evidence="2" key="1">
    <citation type="journal article" date="2019" name="bioRxiv">
        <title>The Genome of the Zebra Mussel, Dreissena polymorpha: A Resource for Invasive Species Research.</title>
        <authorList>
            <person name="McCartney M.A."/>
            <person name="Auch B."/>
            <person name="Kono T."/>
            <person name="Mallez S."/>
            <person name="Zhang Y."/>
            <person name="Obille A."/>
            <person name="Becker A."/>
            <person name="Abrahante J.E."/>
            <person name="Garbe J."/>
            <person name="Badalamenti J.P."/>
            <person name="Herman A."/>
            <person name="Mangelson H."/>
            <person name="Liachko I."/>
            <person name="Sullivan S."/>
            <person name="Sone E.D."/>
            <person name="Koren S."/>
            <person name="Silverstein K.A.T."/>
            <person name="Beckman K.B."/>
            <person name="Gohl D.M."/>
        </authorList>
    </citation>
    <scope>NUCLEOTIDE SEQUENCE</scope>
    <source>
        <strain evidence="2">Duluth1</strain>
        <tissue evidence="2">Whole animal</tissue>
    </source>
</reference>
<name>A0A9D3Y5N1_DREPO</name>
<comment type="caution">
    <text evidence="2">The sequence shown here is derived from an EMBL/GenBank/DDBJ whole genome shotgun (WGS) entry which is preliminary data.</text>
</comment>
<gene>
    <name evidence="2" type="ORF">DPMN_194786</name>
</gene>
<dbReference type="Proteomes" id="UP000828390">
    <property type="component" value="Unassembled WGS sequence"/>
</dbReference>
<evidence type="ECO:0000256" key="1">
    <source>
        <dbReference type="SAM" id="MobiDB-lite"/>
    </source>
</evidence>
<proteinExistence type="predicted"/>
<evidence type="ECO:0000313" key="3">
    <source>
        <dbReference type="Proteomes" id="UP000828390"/>
    </source>
</evidence>